<dbReference type="PROSITE" id="PS50213">
    <property type="entry name" value="FAS1"/>
    <property type="match status" value="1"/>
</dbReference>
<protein>
    <submittedName>
        <fullName evidence="1">Fasciclin domain-containing protein</fullName>
    </submittedName>
</protein>
<dbReference type="STRING" id="657387.BH688_09290"/>
<keyword evidence="2" id="KW-1185">Reference proteome</keyword>
<name>A0A1S1NV33_9GAMM</name>
<dbReference type="Pfam" id="PF02469">
    <property type="entry name" value="Fasciclin"/>
    <property type="match status" value="1"/>
</dbReference>
<evidence type="ECO:0000313" key="2">
    <source>
        <dbReference type="Proteomes" id="UP000322553"/>
    </source>
</evidence>
<dbReference type="OrthoDB" id="9800666at2"/>
<accession>A0A1S1NV33</accession>
<dbReference type="AlphaFoldDB" id="A0A1S1NV33"/>
<dbReference type="EMBL" id="CP043420">
    <property type="protein sequence ID" value="QEL11854.1"/>
    <property type="molecule type" value="Genomic_DNA"/>
</dbReference>
<dbReference type="Proteomes" id="UP000322553">
    <property type="component" value="Chromosome"/>
</dbReference>
<dbReference type="RefSeq" id="WP_070978686.1">
    <property type="nucleotide sequence ID" value="NZ_MKZT01000012.1"/>
</dbReference>
<dbReference type="KEGG" id="kuy:FY550_12380"/>
<reference evidence="1 2" key="1">
    <citation type="submission" date="2019-08" db="EMBL/GenBank/DDBJ databases">
        <title>Complete genome sequence of Kushneria sp. YCWA18, a halophilic phosphate-solubilizing bacterium isolated from Daqiao saltern in China.</title>
        <authorList>
            <person name="Du G.-X."/>
            <person name="Qu L.-Y."/>
        </authorList>
    </citation>
    <scope>NUCLEOTIDE SEQUENCE [LARGE SCALE GENOMIC DNA]</scope>
    <source>
        <strain evidence="1 2">YCWA18</strain>
    </source>
</reference>
<dbReference type="SUPFAM" id="SSF82153">
    <property type="entry name" value="FAS1 domain"/>
    <property type="match status" value="1"/>
</dbReference>
<gene>
    <name evidence="1" type="ORF">FY550_12380</name>
</gene>
<dbReference type="SMART" id="SM00554">
    <property type="entry name" value="FAS1"/>
    <property type="match status" value="1"/>
</dbReference>
<dbReference type="Gene3D" id="2.30.180.10">
    <property type="entry name" value="FAS1 domain"/>
    <property type="match status" value="1"/>
</dbReference>
<sequence>MSMWSVRRHYCRGAWLFGLLLSMLMLLPGQAEAQSLLDAARADGHYHWFLRAVRETELEKALSQLSAVTLLAPTDAAFEAMDEEERSKLFSLRNRDRLLDVLNLHIIERDLSLNQALQIGMVGSRQGQALHFETRGDSVTVNGAKVDGAIAHTAQGRLYGLNQVLLPSL</sequence>
<dbReference type="InterPro" id="IPR000782">
    <property type="entry name" value="FAS1_domain"/>
</dbReference>
<proteinExistence type="predicted"/>
<dbReference type="InterPro" id="IPR036378">
    <property type="entry name" value="FAS1_dom_sf"/>
</dbReference>
<organism evidence="1 2">
    <name type="scientific">Kushneria phosphatilytica</name>
    <dbReference type="NCBI Taxonomy" id="657387"/>
    <lineage>
        <taxon>Bacteria</taxon>
        <taxon>Pseudomonadati</taxon>
        <taxon>Pseudomonadota</taxon>
        <taxon>Gammaproteobacteria</taxon>
        <taxon>Oceanospirillales</taxon>
        <taxon>Halomonadaceae</taxon>
        <taxon>Kushneria</taxon>
    </lineage>
</organism>
<evidence type="ECO:0000313" key="1">
    <source>
        <dbReference type="EMBL" id="QEL11854.1"/>
    </source>
</evidence>